<comment type="catalytic activity">
    <reaction evidence="4">
        <text>Hydrolysis of (1-&gt;4)-alpha-D-glucosidic linkages in polysaccharides so as to remove successive maltose units from the non-reducing ends of the chains.</text>
        <dbReference type="EC" id="3.2.1.2"/>
    </reaction>
</comment>
<name>A0A2P6P9F4_ROSCH</name>
<keyword evidence="2 4" id="KW-0119">Carbohydrate metabolism</keyword>
<evidence type="ECO:0000256" key="3">
    <source>
        <dbReference type="ARBA" id="ARBA00023326"/>
    </source>
</evidence>
<keyword evidence="4 5" id="KW-0326">Glycosidase</keyword>
<organism evidence="5 6">
    <name type="scientific">Rosa chinensis</name>
    <name type="common">China rose</name>
    <dbReference type="NCBI Taxonomy" id="74649"/>
    <lineage>
        <taxon>Eukaryota</taxon>
        <taxon>Viridiplantae</taxon>
        <taxon>Streptophyta</taxon>
        <taxon>Embryophyta</taxon>
        <taxon>Tracheophyta</taxon>
        <taxon>Spermatophyta</taxon>
        <taxon>Magnoliopsida</taxon>
        <taxon>eudicotyledons</taxon>
        <taxon>Gunneridae</taxon>
        <taxon>Pentapetalae</taxon>
        <taxon>rosids</taxon>
        <taxon>fabids</taxon>
        <taxon>Rosales</taxon>
        <taxon>Rosaceae</taxon>
        <taxon>Rosoideae</taxon>
        <taxon>Rosoideae incertae sedis</taxon>
        <taxon>Rosa</taxon>
    </lineage>
</organism>
<accession>A0A2P6P9F4</accession>
<dbReference type="Gramene" id="PRQ18563">
    <property type="protein sequence ID" value="PRQ18563"/>
    <property type="gene ID" value="RchiOBHm_Chr7g0207441"/>
</dbReference>
<dbReference type="Pfam" id="PF01373">
    <property type="entry name" value="Glyco_hydro_14"/>
    <property type="match status" value="1"/>
</dbReference>
<evidence type="ECO:0000256" key="1">
    <source>
        <dbReference type="ARBA" id="ARBA00005652"/>
    </source>
</evidence>
<comment type="caution">
    <text evidence="5">The sequence shown here is derived from an EMBL/GenBank/DDBJ whole genome shotgun (WGS) entry which is preliminary data.</text>
</comment>
<evidence type="ECO:0000313" key="5">
    <source>
        <dbReference type="EMBL" id="PRQ18563.1"/>
    </source>
</evidence>
<keyword evidence="4 5" id="KW-0378">Hydrolase</keyword>
<protein>
    <recommendedName>
        <fullName evidence="4">Beta-amylase</fullName>
        <ecNumber evidence="4">3.2.1.2</ecNumber>
    </recommendedName>
</protein>
<dbReference type="AlphaFoldDB" id="A0A2P6P9F4"/>
<dbReference type="PANTHER" id="PTHR31352:SF1">
    <property type="entry name" value="BETA-AMYLASE 3, CHLOROPLASTIC"/>
    <property type="match status" value="1"/>
</dbReference>
<keyword evidence="6" id="KW-1185">Reference proteome</keyword>
<evidence type="ECO:0000256" key="4">
    <source>
        <dbReference type="RuleBase" id="RU000509"/>
    </source>
</evidence>
<dbReference type="EC" id="3.2.1.2" evidence="4"/>
<dbReference type="InterPro" id="IPR017853">
    <property type="entry name" value="GH"/>
</dbReference>
<reference evidence="5 6" key="1">
    <citation type="journal article" date="2018" name="Nat. Genet.">
        <title>The Rosa genome provides new insights in the design of modern roses.</title>
        <authorList>
            <person name="Bendahmane M."/>
        </authorList>
    </citation>
    <scope>NUCLEOTIDE SEQUENCE [LARGE SCALE GENOMIC DNA]</scope>
    <source>
        <strain evidence="6">cv. Old Blush</strain>
    </source>
</reference>
<dbReference type="GO" id="GO:0016161">
    <property type="term" value="F:beta-amylase activity"/>
    <property type="evidence" value="ECO:0007669"/>
    <property type="project" value="UniProtKB-EC"/>
</dbReference>
<dbReference type="Proteomes" id="UP000238479">
    <property type="component" value="Chromosome 7"/>
</dbReference>
<dbReference type="GO" id="GO:0000272">
    <property type="term" value="P:polysaccharide catabolic process"/>
    <property type="evidence" value="ECO:0007669"/>
    <property type="project" value="UniProtKB-KW"/>
</dbReference>
<dbReference type="InterPro" id="IPR001554">
    <property type="entry name" value="Glyco_hydro_14"/>
</dbReference>
<comment type="similarity">
    <text evidence="1 4">Belongs to the glycosyl hydrolase 14 family.</text>
</comment>
<dbReference type="Gene3D" id="3.20.20.80">
    <property type="entry name" value="Glycosidases"/>
    <property type="match status" value="1"/>
</dbReference>
<dbReference type="STRING" id="74649.A0A2P6P9F4"/>
<keyword evidence="3 4" id="KW-0624">Polysaccharide degradation</keyword>
<gene>
    <name evidence="5" type="ORF">RchiOBHm_Chr7g0207441</name>
</gene>
<evidence type="ECO:0000256" key="2">
    <source>
        <dbReference type="ARBA" id="ARBA00023277"/>
    </source>
</evidence>
<proteinExistence type="inferred from homology"/>
<dbReference type="EMBL" id="PDCK01000045">
    <property type="protein sequence ID" value="PRQ18563.1"/>
    <property type="molecule type" value="Genomic_DNA"/>
</dbReference>
<evidence type="ECO:0000313" key="6">
    <source>
        <dbReference type="Proteomes" id="UP000238479"/>
    </source>
</evidence>
<dbReference type="SUPFAM" id="SSF51445">
    <property type="entry name" value="(Trans)glycosidases"/>
    <property type="match status" value="1"/>
</dbReference>
<dbReference type="PANTHER" id="PTHR31352">
    <property type="entry name" value="BETA-AMYLASE 1, CHLOROPLASTIC"/>
    <property type="match status" value="1"/>
</dbReference>
<sequence length="72" mass="7730">MEMKDGEQPDNANCSPEGLVRQVKMATKSAGIELAGENALERYDSGAYGQVLATSRSDSSNALSAFTYLRLN</sequence>